<evidence type="ECO:0000313" key="6">
    <source>
        <dbReference type="Proteomes" id="UP000192343"/>
    </source>
</evidence>
<feature type="repeat" description="TPR" evidence="3">
    <location>
        <begin position="133"/>
        <end position="166"/>
    </location>
</feature>
<evidence type="ECO:0000256" key="2">
    <source>
        <dbReference type="ARBA" id="ARBA00022803"/>
    </source>
</evidence>
<dbReference type="PANTHER" id="PTHR44943:SF8">
    <property type="entry name" value="TPR REPEAT-CONTAINING PROTEIN MJ0263"/>
    <property type="match status" value="1"/>
</dbReference>
<dbReference type="RefSeq" id="WP_083050964.1">
    <property type="nucleotide sequence ID" value="NZ_MWQY01000011.1"/>
</dbReference>
<keyword evidence="2 3" id="KW-0802">TPR repeat</keyword>
<dbReference type="InterPro" id="IPR018704">
    <property type="entry name" value="SecYEG/CpoB_TPR"/>
</dbReference>
<dbReference type="Gene3D" id="1.25.40.10">
    <property type="entry name" value="Tetratricopeptide repeat domain"/>
    <property type="match status" value="2"/>
</dbReference>
<feature type="domain" description="Ancillary SecYEG translocon subunit/Cell division coordinator CpoB TPR" evidence="4">
    <location>
        <begin position="50"/>
        <end position="118"/>
    </location>
</feature>
<dbReference type="SMART" id="SM00028">
    <property type="entry name" value="TPR"/>
    <property type="match status" value="3"/>
</dbReference>
<proteinExistence type="predicted"/>
<evidence type="ECO:0000313" key="5">
    <source>
        <dbReference type="EMBL" id="ORC34950.1"/>
    </source>
</evidence>
<protein>
    <recommendedName>
        <fullName evidence="4">Ancillary SecYEG translocon subunit/Cell division coordinator CpoB TPR domain-containing protein</fullName>
    </recommendedName>
</protein>
<dbReference type="AlphaFoldDB" id="A0A1Y1RXC8"/>
<sequence>MIKEIQLKSWYHKAFNSLIQGDYERTEKYFSKIERKFPGRVGNSYNMGLVKLAQKEYETAEEYFLEECEKYGYTVTRNRTLGDLYYIWGKADKAKARYTEALKEVEKPEQKRLLQERIAKCSSENSFSRVMQSHSKYEEGISFQKEGETEKAKESYRKALELDSTNFQAANNLGSILLNEDGEPVEALQYFEKAALYSDLPGITQNIGRTRALMKQKEARSV</sequence>
<dbReference type="PANTHER" id="PTHR44943">
    <property type="entry name" value="CELLULOSE SYNTHASE OPERON PROTEIN C"/>
    <property type="match status" value="1"/>
</dbReference>
<keyword evidence="6" id="KW-1185">Reference proteome</keyword>
<dbReference type="STRING" id="1963862.B4O97_11500"/>
<dbReference type="InterPro" id="IPR051685">
    <property type="entry name" value="Ycf3/AcsC/BcsC/TPR_MFPF"/>
</dbReference>
<gene>
    <name evidence="5" type="ORF">B4O97_11500</name>
</gene>
<reference evidence="5 6" key="1">
    <citation type="submission" date="2017-03" db="EMBL/GenBank/DDBJ databases">
        <title>Draft Genome sequence of Marispirochaeta sp. strain JC444.</title>
        <authorList>
            <person name="Shivani Y."/>
            <person name="Subhash Y."/>
            <person name="Sasikala C."/>
            <person name="Ramana C."/>
        </authorList>
    </citation>
    <scope>NUCLEOTIDE SEQUENCE [LARGE SCALE GENOMIC DNA]</scope>
    <source>
        <strain evidence="5 6">JC444</strain>
    </source>
</reference>
<dbReference type="PROSITE" id="PS50005">
    <property type="entry name" value="TPR"/>
    <property type="match status" value="1"/>
</dbReference>
<dbReference type="EMBL" id="MWQY01000011">
    <property type="protein sequence ID" value="ORC34950.1"/>
    <property type="molecule type" value="Genomic_DNA"/>
</dbReference>
<dbReference type="SUPFAM" id="SSF81901">
    <property type="entry name" value="HCP-like"/>
    <property type="match status" value="1"/>
</dbReference>
<dbReference type="InterPro" id="IPR011990">
    <property type="entry name" value="TPR-like_helical_dom_sf"/>
</dbReference>
<dbReference type="Pfam" id="PF13432">
    <property type="entry name" value="TPR_16"/>
    <property type="match status" value="1"/>
</dbReference>
<evidence type="ECO:0000256" key="1">
    <source>
        <dbReference type="ARBA" id="ARBA00022737"/>
    </source>
</evidence>
<dbReference type="InterPro" id="IPR019734">
    <property type="entry name" value="TPR_rpt"/>
</dbReference>
<accession>A0A1Y1RXC8</accession>
<dbReference type="Proteomes" id="UP000192343">
    <property type="component" value="Unassembled WGS sequence"/>
</dbReference>
<evidence type="ECO:0000256" key="3">
    <source>
        <dbReference type="PROSITE-ProRule" id="PRU00339"/>
    </source>
</evidence>
<dbReference type="Pfam" id="PF09976">
    <property type="entry name" value="TPR_21"/>
    <property type="match status" value="1"/>
</dbReference>
<keyword evidence="1" id="KW-0677">Repeat</keyword>
<organism evidence="5 6">
    <name type="scientific">Marispirochaeta aestuarii</name>
    <dbReference type="NCBI Taxonomy" id="1963862"/>
    <lineage>
        <taxon>Bacteria</taxon>
        <taxon>Pseudomonadati</taxon>
        <taxon>Spirochaetota</taxon>
        <taxon>Spirochaetia</taxon>
        <taxon>Spirochaetales</taxon>
        <taxon>Spirochaetaceae</taxon>
        <taxon>Marispirochaeta</taxon>
    </lineage>
</organism>
<dbReference type="OrthoDB" id="369110at2"/>
<comment type="caution">
    <text evidence="5">The sequence shown here is derived from an EMBL/GenBank/DDBJ whole genome shotgun (WGS) entry which is preliminary data.</text>
</comment>
<evidence type="ECO:0000259" key="4">
    <source>
        <dbReference type="Pfam" id="PF09976"/>
    </source>
</evidence>
<name>A0A1Y1RXC8_9SPIO</name>